<dbReference type="OrthoDB" id="398464at2"/>
<dbReference type="Gene3D" id="3.30.70.100">
    <property type="match status" value="1"/>
</dbReference>
<protein>
    <recommendedName>
        <fullName evidence="1">ABM domain-containing protein</fullName>
    </recommendedName>
</protein>
<dbReference type="RefSeq" id="WP_141483996.1">
    <property type="nucleotide sequence ID" value="NZ_SMDN01000007.1"/>
</dbReference>
<sequence length="93" mass="11297">MISVVIKELKIKKELKEQFTTYIKNWIYISKQQELNLSIDGYWAGDKFTIIERWSSEDSFNKFTKLPEYTEFLKKIEEFVFDSIKVRKFKTIN</sequence>
<dbReference type="Pfam" id="PF03992">
    <property type="entry name" value="ABM"/>
    <property type="match status" value="1"/>
</dbReference>
<name>A0A507SQS4_9BACT</name>
<gene>
    <name evidence="2" type="ORF">E1I18_02355</name>
</gene>
<reference evidence="2 3" key="1">
    <citation type="submission" date="2019-03" db="EMBL/GenBank/DDBJ databases">
        <title>Characterization of a novel Mycoplasma cynos real-time PCR assay.</title>
        <authorList>
            <person name="Tallmadge R.L."/>
            <person name="Mitchell P.K."/>
            <person name="Goodman L."/>
        </authorList>
    </citation>
    <scope>NUCLEOTIDE SEQUENCE [LARGE SCALE GENOMIC DNA]</scope>
    <source>
        <strain evidence="2 3">1642</strain>
    </source>
</reference>
<comment type="caution">
    <text evidence="2">The sequence shown here is derived from an EMBL/GenBank/DDBJ whole genome shotgun (WGS) entry which is preliminary data.</text>
</comment>
<evidence type="ECO:0000313" key="2">
    <source>
        <dbReference type="EMBL" id="TQC51503.1"/>
    </source>
</evidence>
<dbReference type="InterPro" id="IPR011008">
    <property type="entry name" value="Dimeric_a/b-barrel"/>
</dbReference>
<proteinExistence type="predicted"/>
<evidence type="ECO:0000259" key="1">
    <source>
        <dbReference type="Pfam" id="PF03992"/>
    </source>
</evidence>
<dbReference type="SUPFAM" id="SSF54909">
    <property type="entry name" value="Dimeric alpha+beta barrel"/>
    <property type="match status" value="1"/>
</dbReference>
<keyword evidence="3" id="KW-1185">Reference proteome</keyword>
<evidence type="ECO:0000313" key="3">
    <source>
        <dbReference type="Proteomes" id="UP000320801"/>
    </source>
</evidence>
<feature type="domain" description="ABM" evidence="1">
    <location>
        <begin position="4"/>
        <end position="74"/>
    </location>
</feature>
<dbReference type="EMBL" id="SMDN01000007">
    <property type="protein sequence ID" value="TQC51503.1"/>
    <property type="molecule type" value="Genomic_DNA"/>
</dbReference>
<dbReference type="AlphaFoldDB" id="A0A507SQS4"/>
<dbReference type="Proteomes" id="UP000320801">
    <property type="component" value="Unassembled WGS sequence"/>
</dbReference>
<organism evidence="2 3">
    <name type="scientific">Mycoplasmopsis mucosicanis</name>
    <dbReference type="NCBI Taxonomy" id="458208"/>
    <lineage>
        <taxon>Bacteria</taxon>
        <taxon>Bacillati</taxon>
        <taxon>Mycoplasmatota</taxon>
        <taxon>Mycoplasmoidales</taxon>
        <taxon>Metamycoplasmataceae</taxon>
        <taxon>Mycoplasmopsis</taxon>
    </lineage>
</organism>
<accession>A0A507SQS4</accession>
<dbReference type="InterPro" id="IPR007138">
    <property type="entry name" value="ABM_dom"/>
</dbReference>